<keyword evidence="1" id="KW-0732">Signal</keyword>
<sequence>MNTSAKTHPLKASLIVAALLAMPLASQAAAMNKSEYQAAKSRISTEYDNAKSACGNLAGNAKDICVEEAKAHEKVAKAELEYNYTGKPADWTKLQKTKAETAYEVAKERCDDKSGNDKDVCLKEAKAAETKALADAKMNKKVGEAKHDAAEDKRDAEYKVQVEKCDALAGDAKSNCVATAKANFGKS</sequence>
<proteinExistence type="predicted"/>
<accession>A0ABT8DLA6</accession>
<comment type="caution">
    <text evidence="2">The sequence shown here is derived from an EMBL/GenBank/DDBJ whole genome shotgun (WGS) entry which is preliminary data.</text>
</comment>
<feature type="chain" id="PRO_5045211323" description="Cell envelope biogenesis protein TolA" evidence="1">
    <location>
        <begin position="29"/>
        <end position="187"/>
    </location>
</feature>
<name>A0ABT8DLA6_9BURK</name>
<gene>
    <name evidence="2" type="ORF">QWJ38_02760</name>
</gene>
<evidence type="ECO:0000313" key="3">
    <source>
        <dbReference type="Proteomes" id="UP001228044"/>
    </source>
</evidence>
<feature type="signal peptide" evidence="1">
    <location>
        <begin position="1"/>
        <end position="28"/>
    </location>
</feature>
<protein>
    <recommendedName>
        <fullName evidence="4">Cell envelope biogenesis protein TolA</fullName>
    </recommendedName>
</protein>
<dbReference type="EMBL" id="JAUHHC010000001">
    <property type="protein sequence ID" value="MDN3919194.1"/>
    <property type="molecule type" value="Genomic_DNA"/>
</dbReference>
<evidence type="ECO:0000313" key="2">
    <source>
        <dbReference type="EMBL" id="MDN3919194.1"/>
    </source>
</evidence>
<organism evidence="2 3">
    <name type="scientific">Roseateles violae</name>
    <dbReference type="NCBI Taxonomy" id="3058042"/>
    <lineage>
        <taxon>Bacteria</taxon>
        <taxon>Pseudomonadati</taxon>
        <taxon>Pseudomonadota</taxon>
        <taxon>Betaproteobacteria</taxon>
        <taxon>Burkholderiales</taxon>
        <taxon>Sphaerotilaceae</taxon>
        <taxon>Roseateles</taxon>
    </lineage>
</organism>
<evidence type="ECO:0000256" key="1">
    <source>
        <dbReference type="SAM" id="SignalP"/>
    </source>
</evidence>
<reference evidence="2 3" key="1">
    <citation type="submission" date="2023-06" db="EMBL/GenBank/DDBJ databases">
        <title>Pelomonas sp. PFR6 16S ribosomal RNA gene Genome sequencing and assembly.</title>
        <authorList>
            <person name="Woo H."/>
        </authorList>
    </citation>
    <scope>NUCLEOTIDE SEQUENCE [LARGE SCALE GENOMIC DNA]</scope>
    <source>
        <strain evidence="2 3">PFR6</strain>
    </source>
</reference>
<evidence type="ECO:0008006" key="4">
    <source>
        <dbReference type="Google" id="ProtNLM"/>
    </source>
</evidence>
<dbReference type="Proteomes" id="UP001228044">
    <property type="component" value="Unassembled WGS sequence"/>
</dbReference>
<keyword evidence="3" id="KW-1185">Reference proteome</keyword>
<dbReference type="RefSeq" id="WP_290357502.1">
    <property type="nucleotide sequence ID" value="NZ_JAUHHC010000001.1"/>
</dbReference>